<protein>
    <submittedName>
        <fullName evidence="2">Uncharacterized protein</fullName>
    </submittedName>
</protein>
<name>A0A9P0DSS3_PHACE</name>
<dbReference type="PANTHER" id="PTHR36170:SF1">
    <property type="entry name" value="CENTROSOMAL PROTEIN OF 89 KDA"/>
    <property type="match status" value="1"/>
</dbReference>
<gene>
    <name evidence="2" type="ORF">PHAECO_LOCUS7823</name>
</gene>
<evidence type="ECO:0000256" key="1">
    <source>
        <dbReference type="SAM" id="Coils"/>
    </source>
</evidence>
<organism evidence="2 3">
    <name type="scientific">Phaedon cochleariae</name>
    <name type="common">Mustard beetle</name>
    <dbReference type="NCBI Taxonomy" id="80249"/>
    <lineage>
        <taxon>Eukaryota</taxon>
        <taxon>Metazoa</taxon>
        <taxon>Ecdysozoa</taxon>
        <taxon>Arthropoda</taxon>
        <taxon>Hexapoda</taxon>
        <taxon>Insecta</taxon>
        <taxon>Pterygota</taxon>
        <taxon>Neoptera</taxon>
        <taxon>Endopterygota</taxon>
        <taxon>Coleoptera</taxon>
        <taxon>Polyphaga</taxon>
        <taxon>Cucujiformia</taxon>
        <taxon>Chrysomeloidea</taxon>
        <taxon>Chrysomelidae</taxon>
        <taxon>Chrysomelinae</taxon>
        <taxon>Chrysomelini</taxon>
        <taxon>Phaedon</taxon>
    </lineage>
</organism>
<evidence type="ECO:0000313" key="2">
    <source>
        <dbReference type="EMBL" id="CAH1162877.1"/>
    </source>
</evidence>
<evidence type="ECO:0000313" key="3">
    <source>
        <dbReference type="Proteomes" id="UP001153737"/>
    </source>
</evidence>
<dbReference type="Proteomes" id="UP001153737">
    <property type="component" value="Chromosome 4"/>
</dbReference>
<feature type="coiled-coil region" evidence="1">
    <location>
        <begin position="589"/>
        <end position="620"/>
    </location>
</feature>
<dbReference type="EMBL" id="OU896710">
    <property type="protein sequence ID" value="CAH1162877.1"/>
    <property type="molecule type" value="Genomic_DNA"/>
</dbReference>
<accession>A0A9P0DSS3</accession>
<dbReference type="GO" id="GO:0007005">
    <property type="term" value="P:mitochondrion organization"/>
    <property type="evidence" value="ECO:0007669"/>
    <property type="project" value="InterPro"/>
</dbReference>
<dbReference type="OrthoDB" id="6622877at2759"/>
<feature type="coiled-coil region" evidence="1">
    <location>
        <begin position="326"/>
        <end position="507"/>
    </location>
</feature>
<dbReference type="PANTHER" id="PTHR36170">
    <property type="entry name" value="CENTROSOMAL PROTEIN OF 89 KDA"/>
    <property type="match status" value="1"/>
</dbReference>
<keyword evidence="3" id="KW-1185">Reference proteome</keyword>
<proteinExistence type="predicted"/>
<dbReference type="GO" id="GO:0045202">
    <property type="term" value="C:synapse"/>
    <property type="evidence" value="ECO:0007669"/>
    <property type="project" value="GOC"/>
</dbReference>
<reference evidence="2" key="1">
    <citation type="submission" date="2022-01" db="EMBL/GenBank/DDBJ databases">
        <authorList>
            <person name="King R."/>
        </authorList>
    </citation>
    <scope>NUCLEOTIDE SEQUENCE</scope>
</reference>
<dbReference type="GO" id="GO:0097539">
    <property type="term" value="C:ciliary transition fiber"/>
    <property type="evidence" value="ECO:0007669"/>
    <property type="project" value="TreeGrafter"/>
</dbReference>
<dbReference type="GO" id="GO:0005814">
    <property type="term" value="C:centriole"/>
    <property type="evidence" value="ECO:0007669"/>
    <property type="project" value="InterPro"/>
</dbReference>
<sequence>MSATDANGLPVKSRRKKLEVPVHDNGHRRTFSANFNAASFPEKSAHTEIIVEIPDADRGSRTGKRQLRKENLRLSLENQEVLARFHELEELSVKKIVKLRDKVTALQAINASLEKENCEVRRHLDELLEQHEEANRLLGQQKEVNRQLLGQYEEANRLLELSKCCKGCESLKEEVEMRSKENGLLKEKDVELSEDLKMLKTVVYRLNVQLERYQEILRKNSLTVPKYSQSDVTLDRDVSDTSLVNISREILSEVHRTHKHTPLTWGSANRHALGPLLDAYEDTVKEKEEIIQNYDSEMIKFTGRLKEIISENECLHRKLTEDEGCSSKLKVEVENLRAELKATKDQNDVLIKKCSIKQDRVEEVLKVYEAKVEQMKRDFEVLHREFMRCRTENAAIKEKNKSLTDAQEEFRTQIHNFIPLSLHNSSVNECKKWYEELKVQYENEKAKLLKNIESHSKLIEELNKDIVLHKGARDTLELKTVQMEEHIKKLESKIAELDRALTDVQTSRGALKKQLHKAMIFAKDMVAEQETLLKAVNQRQLETKAVKKIGCDMAAKMDFLKNQLKDVQKSAWHEFTTVEQTIQEQADTIETLQEDHVRQVENLKKVIKEHEETIAILKKDQQMSHYLLFKDKK</sequence>
<dbReference type="GO" id="GO:0060271">
    <property type="term" value="P:cilium assembly"/>
    <property type="evidence" value="ECO:0007669"/>
    <property type="project" value="InterPro"/>
</dbReference>
<reference evidence="2" key="2">
    <citation type="submission" date="2022-10" db="EMBL/GenBank/DDBJ databases">
        <authorList>
            <consortium name="ENA_rothamsted_submissions"/>
            <consortium name="culmorum"/>
            <person name="King R."/>
        </authorList>
    </citation>
    <scope>NUCLEOTIDE SEQUENCE</scope>
</reference>
<dbReference type="GO" id="GO:0007268">
    <property type="term" value="P:chemical synaptic transmission"/>
    <property type="evidence" value="ECO:0007669"/>
    <property type="project" value="InterPro"/>
</dbReference>
<feature type="coiled-coil region" evidence="1">
    <location>
        <begin position="64"/>
        <end position="144"/>
    </location>
</feature>
<dbReference type="InterPro" id="IPR033545">
    <property type="entry name" value="CEP89"/>
</dbReference>
<dbReference type="AlphaFoldDB" id="A0A9P0DSS3"/>
<keyword evidence="1" id="KW-0175">Coiled coil</keyword>